<keyword evidence="1 8" id="KW-0808">Transferase</keyword>
<dbReference type="Gene3D" id="3.40.50.10240">
    <property type="entry name" value="Thiamin pyrophosphokinase, catalytic domain"/>
    <property type="match status" value="1"/>
</dbReference>
<dbReference type="GO" id="GO:0006772">
    <property type="term" value="P:thiamine metabolic process"/>
    <property type="evidence" value="ECO:0007669"/>
    <property type="project" value="UniProtKB-UniRule"/>
</dbReference>
<protein>
    <recommendedName>
        <fullName evidence="5">Thiamine diphosphokinase</fullName>
        <ecNumber evidence="5">2.7.6.2</ecNumber>
    </recommendedName>
</protein>
<dbReference type="CDD" id="cd07995">
    <property type="entry name" value="TPK"/>
    <property type="match status" value="1"/>
</dbReference>
<proteinExistence type="predicted"/>
<keyword evidence="3 8" id="KW-0418">Kinase</keyword>
<dbReference type="GO" id="GO:0016301">
    <property type="term" value="F:kinase activity"/>
    <property type="evidence" value="ECO:0007669"/>
    <property type="project" value="UniProtKB-KW"/>
</dbReference>
<dbReference type="EC" id="2.7.6.2" evidence="5"/>
<accession>A0A4R5F094</accession>
<sequence length="236" mass="24502">MNQVIVQSSLPVTLIGGGALGVDDLETALALAPALIAADGGAGAALAAGYMPEAVFGDFDSLARVDLDRIPSDRLFPIREQMSTDFDKTLRSVSAPVMLAVGFLGARVDHQLAAFNVLVRYPERPCILLGASEVVFHAPPSLTLDLAPGAVVSLFPMRAVTGRSQGLDWPIDGLEMSPDGRIGTSNRATTGVVRIETDGPGLLVIVPRDALAAVTRALAPDAVPPAPAPGPRRVRA</sequence>
<dbReference type="PANTHER" id="PTHR41299">
    <property type="entry name" value="THIAMINE PYROPHOSPHOKINASE"/>
    <property type="match status" value="1"/>
</dbReference>
<dbReference type="InterPro" id="IPR007371">
    <property type="entry name" value="TPK_catalytic"/>
</dbReference>
<evidence type="ECO:0000256" key="2">
    <source>
        <dbReference type="ARBA" id="ARBA00022741"/>
    </source>
</evidence>
<dbReference type="Pfam" id="PF04263">
    <property type="entry name" value="TPK_catalytic"/>
    <property type="match status" value="1"/>
</dbReference>
<dbReference type="PANTHER" id="PTHR41299:SF1">
    <property type="entry name" value="THIAMINE PYROPHOSPHOKINASE"/>
    <property type="match status" value="1"/>
</dbReference>
<dbReference type="RefSeq" id="WP_132826868.1">
    <property type="nucleotide sequence ID" value="NZ_SMFP01000001.1"/>
</dbReference>
<dbReference type="Proteomes" id="UP000294662">
    <property type="component" value="Unassembled WGS sequence"/>
</dbReference>
<keyword evidence="4" id="KW-0067">ATP-binding</keyword>
<dbReference type="AlphaFoldDB" id="A0A4R5F094"/>
<feature type="domain" description="Thiamin pyrophosphokinase thiamin-binding" evidence="7">
    <location>
        <begin position="148"/>
        <end position="200"/>
    </location>
</feature>
<dbReference type="GO" id="GO:0030975">
    <property type="term" value="F:thiamine binding"/>
    <property type="evidence" value="ECO:0007669"/>
    <property type="project" value="InterPro"/>
</dbReference>
<keyword evidence="9" id="KW-1185">Reference proteome</keyword>
<keyword evidence="2" id="KW-0547">Nucleotide-binding</keyword>
<evidence type="ECO:0000256" key="4">
    <source>
        <dbReference type="ARBA" id="ARBA00022840"/>
    </source>
</evidence>
<dbReference type="SUPFAM" id="SSF63999">
    <property type="entry name" value="Thiamin pyrophosphokinase, catalytic domain"/>
    <property type="match status" value="1"/>
</dbReference>
<dbReference type="OrthoDB" id="7057856at2"/>
<evidence type="ECO:0000313" key="8">
    <source>
        <dbReference type="EMBL" id="TDE40878.1"/>
    </source>
</evidence>
<dbReference type="InterPro" id="IPR036759">
    <property type="entry name" value="TPK_catalytic_sf"/>
</dbReference>
<evidence type="ECO:0000256" key="1">
    <source>
        <dbReference type="ARBA" id="ARBA00022679"/>
    </source>
</evidence>
<dbReference type="InterPro" id="IPR053149">
    <property type="entry name" value="TPK"/>
</dbReference>
<name>A0A4R5F094_9RHOB</name>
<evidence type="ECO:0000256" key="5">
    <source>
        <dbReference type="NCBIfam" id="TIGR01378"/>
    </source>
</evidence>
<dbReference type="InterPro" id="IPR007373">
    <property type="entry name" value="Thiamin_PyroPKinase_B1-bd"/>
</dbReference>
<comment type="caution">
    <text evidence="8">The sequence shown here is derived from an EMBL/GenBank/DDBJ whole genome shotgun (WGS) entry which is preliminary data.</text>
</comment>
<reference evidence="8 9" key="1">
    <citation type="submission" date="2019-03" db="EMBL/GenBank/DDBJ databases">
        <authorList>
            <person name="Zhang S."/>
        </authorList>
    </citation>
    <scope>NUCLEOTIDE SEQUENCE [LARGE SCALE GENOMIC DNA]</scope>
    <source>
        <strain evidence="8 9">S4J41</strain>
    </source>
</reference>
<dbReference type="GO" id="GO:0009229">
    <property type="term" value="P:thiamine diphosphate biosynthetic process"/>
    <property type="evidence" value="ECO:0007669"/>
    <property type="project" value="InterPro"/>
</dbReference>
<evidence type="ECO:0000259" key="7">
    <source>
        <dbReference type="Pfam" id="PF04265"/>
    </source>
</evidence>
<gene>
    <name evidence="8" type="ORF">E1B25_01305</name>
</gene>
<feature type="domain" description="Thiamin pyrophosphokinase catalytic" evidence="6">
    <location>
        <begin position="30"/>
        <end position="121"/>
    </location>
</feature>
<dbReference type="InterPro" id="IPR006282">
    <property type="entry name" value="Thi_PPkinase"/>
</dbReference>
<dbReference type="NCBIfam" id="TIGR01378">
    <property type="entry name" value="thi_PPkinase"/>
    <property type="match status" value="1"/>
</dbReference>
<dbReference type="GO" id="GO:0004788">
    <property type="term" value="F:thiamine diphosphokinase activity"/>
    <property type="evidence" value="ECO:0007669"/>
    <property type="project" value="UniProtKB-UniRule"/>
</dbReference>
<dbReference type="InterPro" id="IPR036371">
    <property type="entry name" value="TPK_B1-bd_sf"/>
</dbReference>
<evidence type="ECO:0000256" key="3">
    <source>
        <dbReference type="ARBA" id="ARBA00022777"/>
    </source>
</evidence>
<dbReference type="SUPFAM" id="SSF63862">
    <property type="entry name" value="Thiamin pyrophosphokinase, substrate-binding domain"/>
    <property type="match status" value="1"/>
</dbReference>
<dbReference type="GO" id="GO:0005524">
    <property type="term" value="F:ATP binding"/>
    <property type="evidence" value="ECO:0007669"/>
    <property type="project" value="UniProtKB-KW"/>
</dbReference>
<dbReference type="Pfam" id="PF04265">
    <property type="entry name" value="TPK_B1_binding"/>
    <property type="match status" value="1"/>
</dbReference>
<evidence type="ECO:0000259" key="6">
    <source>
        <dbReference type="Pfam" id="PF04263"/>
    </source>
</evidence>
<dbReference type="EMBL" id="SMFP01000001">
    <property type="protein sequence ID" value="TDE40878.1"/>
    <property type="molecule type" value="Genomic_DNA"/>
</dbReference>
<evidence type="ECO:0000313" key="9">
    <source>
        <dbReference type="Proteomes" id="UP000294662"/>
    </source>
</evidence>
<organism evidence="8 9">
    <name type="scientific">Antarcticimicrobium sediminis</name>
    <dbReference type="NCBI Taxonomy" id="2546227"/>
    <lineage>
        <taxon>Bacteria</taxon>
        <taxon>Pseudomonadati</taxon>
        <taxon>Pseudomonadota</taxon>
        <taxon>Alphaproteobacteria</taxon>
        <taxon>Rhodobacterales</taxon>
        <taxon>Paracoccaceae</taxon>
        <taxon>Antarcticimicrobium</taxon>
    </lineage>
</organism>